<dbReference type="Proteomes" id="UP001626550">
    <property type="component" value="Unassembled WGS sequence"/>
</dbReference>
<evidence type="ECO:0000313" key="3">
    <source>
        <dbReference type="Proteomes" id="UP001626550"/>
    </source>
</evidence>
<sequence length="70" mass="7835">MHRINSVWGDGPIRKISAPAESSPSKSVKPQFSNGYEFTPDTVANLCCFLGQVCLSRHQTPPHPRDRDLR</sequence>
<reference evidence="2 3" key="1">
    <citation type="submission" date="2024-11" db="EMBL/GenBank/DDBJ databases">
        <title>Adaptive evolution of stress response genes in parasites aligns with host niche diversity.</title>
        <authorList>
            <person name="Hahn C."/>
            <person name="Resl P."/>
        </authorList>
    </citation>
    <scope>NUCLEOTIDE SEQUENCE [LARGE SCALE GENOMIC DNA]</scope>
    <source>
        <strain evidence="2">EGGRZ-B1_66</strain>
        <tissue evidence="2">Body</tissue>
    </source>
</reference>
<evidence type="ECO:0000256" key="1">
    <source>
        <dbReference type="SAM" id="MobiDB-lite"/>
    </source>
</evidence>
<gene>
    <name evidence="2" type="ORF">Ciccas_007042</name>
</gene>
<feature type="region of interest" description="Disordered" evidence="1">
    <location>
        <begin position="1"/>
        <end position="34"/>
    </location>
</feature>
<protein>
    <submittedName>
        <fullName evidence="2">Uncharacterized protein</fullName>
    </submittedName>
</protein>
<accession>A0ABD2Q403</accession>
<dbReference type="AlphaFoldDB" id="A0ABD2Q403"/>
<dbReference type="EMBL" id="JBJKFK010001026">
    <property type="protein sequence ID" value="KAL3314342.1"/>
    <property type="molecule type" value="Genomic_DNA"/>
</dbReference>
<evidence type="ECO:0000313" key="2">
    <source>
        <dbReference type="EMBL" id="KAL3314342.1"/>
    </source>
</evidence>
<feature type="compositionally biased region" description="Polar residues" evidence="1">
    <location>
        <begin position="20"/>
        <end position="34"/>
    </location>
</feature>
<comment type="caution">
    <text evidence="2">The sequence shown here is derived from an EMBL/GenBank/DDBJ whole genome shotgun (WGS) entry which is preliminary data.</text>
</comment>
<name>A0ABD2Q403_9PLAT</name>
<organism evidence="2 3">
    <name type="scientific">Cichlidogyrus casuarinus</name>
    <dbReference type="NCBI Taxonomy" id="1844966"/>
    <lineage>
        <taxon>Eukaryota</taxon>
        <taxon>Metazoa</taxon>
        <taxon>Spiralia</taxon>
        <taxon>Lophotrochozoa</taxon>
        <taxon>Platyhelminthes</taxon>
        <taxon>Monogenea</taxon>
        <taxon>Monopisthocotylea</taxon>
        <taxon>Dactylogyridea</taxon>
        <taxon>Ancyrocephalidae</taxon>
        <taxon>Cichlidogyrus</taxon>
    </lineage>
</organism>
<proteinExistence type="predicted"/>
<keyword evidence="3" id="KW-1185">Reference proteome</keyword>